<dbReference type="RefSeq" id="WP_259057732.1">
    <property type="nucleotide sequence ID" value="NZ_JANUCT010000027.1"/>
</dbReference>
<dbReference type="AlphaFoldDB" id="A0AAE3HLJ7"/>
<feature type="coiled-coil region" evidence="1">
    <location>
        <begin position="390"/>
        <end position="417"/>
    </location>
</feature>
<evidence type="ECO:0000256" key="1">
    <source>
        <dbReference type="SAM" id="Coils"/>
    </source>
</evidence>
<dbReference type="InterPro" id="IPR004879">
    <property type="entry name" value="Ssp411-like_TRX"/>
</dbReference>
<proteinExistence type="predicted"/>
<evidence type="ECO:0000259" key="2">
    <source>
        <dbReference type="Pfam" id="PF03190"/>
    </source>
</evidence>
<feature type="domain" description="Spermatogenesis-associated protein 20-like TRX" evidence="2">
    <location>
        <begin position="10"/>
        <end position="172"/>
    </location>
</feature>
<dbReference type="Gene3D" id="1.50.10.10">
    <property type="match status" value="1"/>
</dbReference>
<dbReference type="PANTHER" id="PTHR42899:SF1">
    <property type="entry name" value="SPERMATOGENESIS-ASSOCIATED PROTEIN 20"/>
    <property type="match status" value="1"/>
</dbReference>
<dbReference type="CDD" id="cd02955">
    <property type="entry name" value="SSP411"/>
    <property type="match status" value="1"/>
</dbReference>
<dbReference type="Gene3D" id="3.40.30.10">
    <property type="entry name" value="Glutaredoxin"/>
    <property type="match status" value="1"/>
</dbReference>
<dbReference type="Gene3D" id="1.50.10.20">
    <property type="match status" value="1"/>
</dbReference>
<evidence type="ECO:0000313" key="4">
    <source>
        <dbReference type="Proteomes" id="UP001204445"/>
    </source>
</evidence>
<feature type="coiled-coil region" evidence="1">
    <location>
        <begin position="151"/>
        <end position="178"/>
    </location>
</feature>
<dbReference type="InterPro" id="IPR012341">
    <property type="entry name" value="6hp_glycosidase-like_sf"/>
</dbReference>
<dbReference type="SUPFAM" id="SSF48208">
    <property type="entry name" value="Six-hairpin glycosidases"/>
    <property type="match status" value="1"/>
</dbReference>
<reference evidence="3" key="1">
    <citation type="submission" date="2022-08" db="EMBL/GenBank/DDBJ databases">
        <title>Genomic Encyclopedia of Type Strains, Phase III (KMG-III): the genomes of soil and plant-associated and newly described type strains.</title>
        <authorList>
            <person name="Whitman W."/>
        </authorList>
    </citation>
    <scope>NUCLEOTIDE SEQUENCE</scope>
    <source>
        <strain evidence="3">HMT 1</strain>
    </source>
</reference>
<accession>A0AAE3HLJ7</accession>
<gene>
    <name evidence="3" type="ORF">J2T55_002605</name>
</gene>
<keyword evidence="4" id="KW-1185">Reference proteome</keyword>
<organism evidence="3 4">
    <name type="scientific">Methylohalomonas lacus</name>
    <dbReference type="NCBI Taxonomy" id="398773"/>
    <lineage>
        <taxon>Bacteria</taxon>
        <taxon>Pseudomonadati</taxon>
        <taxon>Pseudomonadota</taxon>
        <taxon>Gammaproteobacteria</taxon>
        <taxon>Methylohalomonadales</taxon>
        <taxon>Methylohalomonadaceae</taxon>
        <taxon>Methylohalomonas</taxon>
    </lineage>
</organism>
<dbReference type="InterPro" id="IPR036249">
    <property type="entry name" value="Thioredoxin-like_sf"/>
</dbReference>
<dbReference type="PANTHER" id="PTHR42899">
    <property type="entry name" value="SPERMATOGENESIS-ASSOCIATED PROTEIN 20"/>
    <property type="match status" value="1"/>
</dbReference>
<comment type="caution">
    <text evidence="3">The sequence shown here is derived from an EMBL/GenBank/DDBJ whole genome shotgun (WGS) entry which is preliminary data.</text>
</comment>
<dbReference type="InterPro" id="IPR024705">
    <property type="entry name" value="Ssp411"/>
</dbReference>
<dbReference type="PIRSF" id="PIRSF006402">
    <property type="entry name" value="UCP006402_thioredoxin"/>
    <property type="match status" value="1"/>
</dbReference>
<evidence type="ECO:0000313" key="3">
    <source>
        <dbReference type="EMBL" id="MCS3904566.1"/>
    </source>
</evidence>
<dbReference type="Proteomes" id="UP001204445">
    <property type="component" value="Unassembled WGS sequence"/>
</dbReference>
<sequence length="692" mass="77794">MSQQSASARNALAHETSPYLLQHAANPVDWYPWGEAALEKARREGKPILLSIGYSACHWCHVMAHESFEDAATAAIMNEHFVNIKVDREERPDLDRIYQIAQQMLTQRNGGWPLTMFLTHDDHLPFFGGTYFPREPRHGLPGFGEVLQRIAEFYQSEQDSIRRQNESLRQALDSMAQQTAASADSLNPQPLTLAIEQLAQNYDQQHGGIGSAPKFPHPTHIERLLRHNALEGDARARDMALQTLRSMAAGGIYDHLGGGFCRYSVDAEWNIPHFEKMLYDNGPLLALYSEAWQVSGDDQFKRTAEETAGWVLREMRAPEGGFYSSLDADSEGEEGRYYIWTPASIEAALKDDAEAERLLPLVMRHYGLDRPANFEGHWHLRVTRPLSEVAEELGLDIADARALLDRARQKLFAVREERVRPGRDDKLLTSWNALMIRGLATAGRVFERDDWIEAAATTLDCIREHLWVNGRLLATYKDGHAHLNAYLDDYAFLLDAILTLLQARWRRADLDFAAELAEVLLEHYADEQRGGFFFTADDHEQLIQRSKPLMDDSLPNGNGIAAFALQRLGHLLGEPRYLDAAHRTLLAAWPDIERLPFAHNALLLALEENLYPPQLIILRGDADQLPTWQAIAQQGYQPRRLTLTIPAAETNLPGALAAMQPQGPAVAYVCSGTQCSAPIDDAGMLRRQLHGA</sequence>
<dbReference type="SUPFAM" id="SSF52833">
    <property type="entry name" value="Thioredoxin-like"/>
    <property type="match status" value="1"/>
</dbReference>
<keyword evidence="1" id="KW-0175">Coiled coil</keyword>
<protein>
    <submittedName>
        <fullName evidence="3">Uncharacterized protein YyaL (SSP411 family)</fullName>
    </submittedName>
</protein>
<dbReference type="EMBL" id="JANUCT010000027">
    <property type="protein sequence ID" value="MCS3904566.1"/>
    <property type="molecule type" value="Genomic_DNA"/>
</dbReference>
<dbReference type="InterPro" id="IPR008928">
    <property type="entry name" value="6-hairpin_glycosidase_sf"/>
</dbReference>
<name>A0AAE3HLJ7_9GAMM</name>
<dbReference type="GO" id="GO:0005975">
    <property type="term" value="P:carbohydrate metabolic process"/>
    <property type="evidence" value="ECO:0007669"/>
    <property type="project" value="InterPro"/>
</dbReference>
<dbReference type="Pfam" id="PF03190">
    <property type="entry name" value="Thioredox_DsbH"/>
    <property type="match status" value="1"/>
</dbReference>